<dbReference type="Gene3D" id="3.20.20.70">
    <property type="entry name" value="Aldolase class I"/>
    <property type="match status" value="1"/>
</dbReference>
<keyword evidence="4" id="KW-1185">Reference proteome</keyword>
<dbReference type="CDD" id="cd02932">
    <property type="entry name" value="OYE_YqiM_FMN"/>
    <property type="match status" value="1"/>
</dbReference>
<dbReference type="InParanoid" id="A0A2T3AMW6"/>
<dbReference type="AlphaFoldDB" id="A0A2T3AMW6"/>
<feature type="region of interest" description="Disordered" evidence="1">
    <location>
        <begin position="1"/>
        <end position="21"/>
    </location>
</feature>
<organism evidence="3 4">
    <name type="scientific">Coniella lustricola</name>
    <dbReference type="NCBI Taxonomy" id="2025994"/>
    <lineage>
        <taxon>Eukaryota</taxon>
        <taxon>Fungi</taxon>
        <taxon>Dikarya</taxon>
        <taxon>Ascomycota</taxon>
        <taxon>Pezizomycotina</taxon>
        <taxon>Sordariomycetes</taxon>
        <taxon>Sordariomycetidae</taxon>
        <taxon>Diaporthales</taxon>
        <taxon>Schizoparmaceae</taxon>
        <taxon>Coniella</taxon>
    </lineage>
</organism>
<dbReference type="GO" id="GO:0003959">
    <property type="term" value="F:NADPH dehydrogenase activity"/>
    <property type="evidence" value="ECO:0007669"/>
    <property type="project" value="InterPro"/>
</dbReference>
<dbReference type="SUPFAM" id="SSF51395">
    <property type="entry name" value="FMN-linked oxidoreductases"/>
    <property type="match status" value="1"/>
</dbReference>
<dbReference type="STRING" id="2025994.A0A2T3AMW6"/>
<dbReference type="EMBL" id="KZ678374">
    <property type="protein sequence ID" value="PSS03669.1"/>
    <property type="molecule type" value="Genomic_DNA"/>
</dbReference>
<sequence>MGSIDKATASTPAEGVPFYTPVQSPPAGSAIALLDDNNNNKNNKPSDAAHAQTVPTLFHPLRIRGLTLVNRFVVSPMCQYSADNGHLTDWHLVHLGTLATRGAGLTIVEATSVLPNGRISPEDSGLWQDSQIAPLRRITDYIHSQGHKVGVQLAHAGRKASTLAPWHGQRGSNHTATVEEGGWPDNVWGPSAIPFSSTYPPVKEMTVEQIHETVEAFTAAAKRAVEAGFDVIEIHGAHGYLFTAFMSPLSNQRTDDYGGSFENRTRFLIETIKAVRGVIPDSMPVFVRISATEWMEWTGKATWDLEQSIKLAHLLPELGVDLLDVSSGGNAHDQKIHIHPYYQVSLAGEIRSSLKKAGKSLLVGAVGMITEAEMARDIVQDTCLYTVGEDPEKGDCKHSLGRGSSHEHEDRSQADVVIIARQFLREPEFVLRTAHRLGVQVKWPNQYARAQWADSQRV</sequence>
<reference evidence="3 4" key="1">
    <citation type="journal article" date="2018" name="Mycol. Prog.">
        <title>Coniella lustricola, a new species from submerged detritus.</title>
        <authorList>
            <person name="Raudabaugh D.B."/>
            <person name="Iturriaga T."/>
            <person name="Carver A."/>
            <person name="Mondo S."/>
            <person name="Pangilinan J."/>
            <person name="Lipzen A."/>
            <person name="He G."/>
            <person name="Amirebrahimi M."/>
            <person name="Grigoriev I.V."/>
            <person name="Miller A.N."/>
        </authorList>
    </citation>
    <scope>NUCLEOTIDE SEQUENCE [LARGE SCALE GENOMIC DNA]</scope>
    <source>
        <strain evidence="3 4">B22-T-1</strain>
    </source>
</reference>
<feature type="domain" description="NADH:flavin oxidoreductase/NADH oxidase N-terminal" evidence="2">
    <location>
        <begin position="57"/>
        <end position="381"/>
    </location>
</feature>
<dbReference type="InterPro" id="IPR013785">
    <property type="entry name" value="Aldolase_TIM"/>
</dbReference>
<protein>
    <submittedName>
        <fullName evidence="3">NADPH dehydrogenase</fullName>
    </submittedName>
</protein>
<dbReference type="PANTHER" id="PTHR43303:SF2">
    <property type="entry name" value="INDOLEAMINE 2,3-DIOXYGENASE PYRROLE 2,3-DIOXYGENASE (AFU_ORTHOLOGUE AFUA_5G01450"/>
    <property type="match status" value="1"/>
</dbReference>
<name>A0A2T3AMW6_9PEZI</name>
<dbReference type="Pfam" id="PF00724">
    <property type="entry name" value="Oxidored_FMN"/>
    <property type="match status" value="1"/>
</dbReference>
<dbReference type="InterPro" id="IPR001155">
    <property type="entry name" value="OxRdtase_FMN_N"/>
</dbReference>
<proteinExistence type="predicted"/>
<evidence type="ECO:0000256" key="1">
    <source>
        <dbReference type="SAM" id="MobiDB-lite"/>
    </source>
</evidence>
<dbReference type="OrthoDB" id="72788at2759"/>
<dbReference type="GO" id="GO:0050661">
    <property type="term" value="F:NADP binding"/>
    <property type="evidence" value="ECO:0007669"/>
    <property type="project" value="InterPro"/>
</dbReference>
<dbReference type="GO" id="GO:0010181">
    <property type="term" value="F:FMN binding"/>
    <property type="evidence" value="ECO:0007669"/>
    <property type="project" value="InterPro"/>
</dbReference>
<dbReference type="Proteomes" id="UP000241462">
    <property type="component" value="Unassembled WGS sequence"/>
</dbReference>
<evidence type="ECO:0000313" key="3">
    <source>
        <dbReference type="EMBL" id="PSS03669.1"/>
    </source>
</evidence>
<evidence type="ECO:0000259" key="2">
    <source>
        <dbReference type="Pfam" id="PF00724"/>
    </source>
</evidence>
<accession>A0A2T3AMW6</accession>
<dbReference type="InterPro" id="IPR044152">
    <property type="entry name" value="YqjM-like"/>
</dbReference>
<evidence type="ECO:0000313" key="4">
    <source>
        <dbReference type="Proteomes" id="UP000241462"/>
    </source>
</evidence>
<dbReference type="PANTHER" id="PTHR43303">
    <property type="entry name" value="NADPH DEHYDROGENASE C23G7.10C-RELATED"/>
    <property type="match status" value="1"/>
</dbReference>
<gene>
    <name evidence="3" type="ORF">BD289DRAFT_449432</name>
</gene>